<dbReference type="AlphaFoldDB" id="A0AAW2JVT5"/>
<protein>
    <submittedName>
        <fullName evidence="1">Uncharacterized protein</fullName>
    </submittedName>
</protein>
<reference evidence="1" key="1">
    <citation type="submission" date="2020-06" db="EMBL/GenBank/DDBJ databases">
        <authorList>
            <person name="Li T."/>
            <person name="Hu X."/>
            <person name="Zhang T."/>
            <person name="Song X."/>
            <person name="Zhang H."/>
            <person name="Dai N."/>
            <person name="Sheng W."/>
            <person name="Hou X."/>
            <person name="Wei L."/>
        </authorList>
    </citation>
    <scope>NUCLEOTIDE SEQUENCE</scope>
    <source>
        <strain evidence="1">G02</strain>
        <tissue evidence="1">Leaf</tissue>
    </source>
</reference>
<dbReference type="EMBL" id="JACGWJ010000031">
    <property type="protein sequence ID" value="KAL0298742.1"/>
    <property type="molecule type" value="Genomic_DNA"/>
</dbReference>
<dbReference type="PANTHER" id="PTHR36607">
    <property type="entry name" value="1,2-DIHYDROXY-3-KETO-5-METHYLTHIOPENTENE DIOXYGENASE 4"/>
    <property type="match status" value="1"/>
</dbReference>
<organism evidence="1">
    <name type="scientific">Sesamum radiatum</name>
    <name type="common">Black benniseed</name>
    <dbReference type="NCBI Taxonomy" id="300843"/>
    <lineage>
        <taxon>Eukaryota</taxon>
        <taxon>Viridiplantae</taxon>
        <taxon>Streptophyta</taxon>
        <taxon>Embryophyta</taxon>
        <taxon>Tracheophyta</taxon>
        <taxon>Spermatophyta</taxon>
        <taxon>Magnoliopsida</taxon>
        <taxon>eudicotyledons</taxon>
        <taxon>Gunneridae</taxon>
        <taxon>Pentapetalae</taxon>
        <taxon>asterids</taxon>
        <taxon>lamiids</taxon>
        <taxon>Lamiales</taxon>
        <taxon>Pedaliaceae</taxon>
        <taxon>Sesamum</taxon>
    </lineage>
</organism>
<reference evidence="1" key="2">
    <citation type="journal article" date="2024" name="Plant">
        <title>Genomic evolution and insights into agronomic trait innovations of Sesamum species.</title>
        <authorList>
            <person name="Miao H."/>
            <person name="Wang L."/>
            <person name="Qu L."/>
            <person name="Liu H."/>
            <person name="Sun Y."/>
            <person name="Le M."/>
            <person name="Wang Q."/>
            <person name="Wei S."/>
            <person name="Zheng Y."/>
            <person name="Lin W."/>
            <person name="Duan Y."/>
            <person name="Cao H."/>
            <person name="Xiong S."/>
            <person name="Wang X."/>
            <person name="Wei L."/>
            <person name="Li C."/>
            <person name="Ma Q."/>
            <person name="Ju M."/>
            <person name="Zhao R."/>
            <person name="Li G."/>
            <person name="Mu C."/>
            <person name="Tian Q."/>
            <person name="Mei H."/>
            <person name="Zhang T."/>
            <person name="Gao T."/>
            <person name="Zhang H."/>
        </authorList>
    </citation>
    <scope>NUCLEOTIDE SEQUENCE</scope>
    <source>
        <strain evidence="1">G02</strain>
    </source>
</reference>
<dbReference type="PANTHER" id="PTHR36607:SF20">
    <property type="entry name" value="AMINOTRANSFERASE-LIKE PLANT MOBILE DOMAIN-CONTAINING PROTEIN"/>
    <property type="match status" value="1"/>
</dbReference>
<name>A0AAW2JVT5_SESRA</name>
<evidence type="ECO:0000313" key="1">
    <source>
        <dbReference type="EMBL" id="KAL0298742.1"/>
    </source>
</evidence>
<comment type="caution">
    <text evidence="1">The sequence shown here is derived from an EMBL/GenBank/DDBJ whole genome shotgun (WGS) entry which is preliminary data.</text>
</comment>
<gene>
    <name evidence="1" type="ORF">Sradi_6534000</name>
</gene>
<sequence length="140" mass="15871">MVRHKSSHNPLGDIAIHERWSTAEEALFAKLCIERSLKEEAYLVAYLACWLCVFVLRVKINSVHPSTFKMASLMVSGRRVNLGIPILVIIYEGLNTIATSPKLACMSSSIPIHFVYAWRVTSRLITHLARVAWSKDDEIF</sequence>
<accession>A0AAW2JVT5</accession>
<proteinExistence type="predicted"/>